<dbReference type="EMBL" id="KN840587">
    <property type="protein sequence ID" value="KIP04076.1"/>
    <property type="molecule type" value="Genomic_DNA"/>
</dbReference>
<dbReference type="HOGENOM" id="CLU_083659_0_0_1"/>
<feature type="transmembrane region" description="Helical" evidence="1">
    <location>
        <begin position="57"/>
        <end position="81"/>
    </location>
</feature>
<dbReference type="Proteomes" id="UP000053257">
    <property type="component" value="Unassembled WGS sequence"/>
</dbReference>
<feature type="transmembrane region" description="Helical" evidence="1">
    <location>
        <begin position="12"/>
        <end position="37"/>
    </location>
</feature>
<feature type="transmembrane region" description="Helical" evidence="1">
    <location>
        <begin position="143"/>
        <end position="163"/>
    </location>
</feature>
<evidence type="ECO:0000313" key="3">
    <source>
        <dbReference type="Proteomes" id="UP000053257"/>
    </source>
</evidence>
<protein>
    <submittedName>
        <fullName evidence="2">Uncharacterized protein</fullName>
    </submittedName>
</protein>
<accession>A0A0C3RTL3</accession>
<evidence type="ECO:0000256" key="1">
    <source>
        <dbReference type="SAM" id="Phobius"/>
    </source>
</evidence>
<reference evidence="2 3" key="1">
    <citation type="journal article" date="2014" name="PLoS Genet.">
        <title>Analysis of the Phlebiopsis gigantea genome, transcriptome and secretome provides insight into its pioneer colonization strategies of wood.</title>
        <authorList>
            <person name="Hori C."/>
            <person name="Ishida T."/>
            <person name="Igarashi K."/>
            <person name="Samejima M."/>
            <person name="Suzuki H."/>
            <person name="Master E."/>
            <person name="Ferreira P."/>
            <person name="Ruiz-Duenas F.J."/>
            <person name="Held B."/>
            <person name="Canessa P."/>
            <person name="Larrondo L.F."/>
            <person name="Schmoll M."/>
            <person name="Druzhinina I.S."/>
            <person name="Kubicek C.P."/>
            <person name="Gaskell J.A."/>
            <person name="Kersten P."/>
            <person name="St John F."/>
            <person name="Glasner J."/>
            <person name="Sabat G."/>
            <person name="Splinter BonDurant S."/>
            <person name="Syed K."/>
            <person name="Yadav J."/>
            <person name="Mgbeahuruike A.C."/>
            <person name="Kovalchuk A."/>
            <person name="Asiegbu F.O."/>
            <person name="Lackner G."/>
            <person name="Hoffmeister D."/>
            <person name="Rencoret J."/>
            <person name="Gutierrez A."/>
            <person name="Sun H."/>
            <person name="Lindquist E."/>
            <person name="Barry K."/>
            <person name="Riley R."/>
            <person name="Grigoriev I.V."/>
            <person name="Henrissat B."/>
            <person name="Kues U."/>
            <person name="Berka R.M."/>
            <person name="Martinez A.T."/>
            <person name="Covert S.F."/>
            <person name="Blanchette R.A."/>
            <person name="Cullen D."/>
        </authorList>
    </citation>
    <scope>NUCLEOTIDE SEQUENCE [LARGE SCALE GENOMIC DNA]</scope>
    <source>
        <strain evidence="2 3">11061_1 CR5-6</strain>
    </source>
</reference>
<keyword evidence="1" id="KW-0472">Membrane</keyword>
<keyword evidence="1" id="KW-1133">Transmembrane helix</keyword>
<organism evidence="2 3">
    <name type="scientific">Phlebiopsis gigantea (strain 11061_1 CR5-6)</name>
    <name type="common">White-rot fungus</name>
    <name type="synonym">Peniophora gigantea</name>
    <dbReference type="NCBI Taxonomy" id="745531"/>
    <lineage>
        <taxon>Eukaryota</taxon>
        <taxon>Fungi</taxon>
        <taxon>Dikarya</taxon>
        <taxon>Basidiomycota</taxon>
        <taxon>Agaricomycotina</taxon>
        <taxon>Agaricomycetes</taxon>
        <taxon>Polyporales</taxon>
        <taxon>Phanerochaetaceae</taxon>
        <taxon>Phlebiopsis</taxon>
    </lineage>
</organism>
<keyword evidence="1" id="KW-0812">Transmembrane</keyword>
<name>A0A0C3RTL3_PHLG1</name>
<dbReference type="OrthoDB" id="7862095at2759"/>
<proteinExistence type="predicted"/>
<feature type="transmembrane region" description="Helical" evidence="1">
    <location>
        <begin position="93"/>
        <end position="117"/>
    </location>
</feature>
<keyword evidence="3" id="KW-1185">Reference proteome</keyword>
<dbReference type="AlphaFoldDB" id="A0A0C3RTL3"/>
<sequence>MSKHFCCCIPVRAGVFLFSFLQFIATGFVAAILWYVLHLILSGQTWQDVNYGDIDTAGRVAVGVAAGIYTLVSLFALIGFLGSIARNRRMVKAYSVLTWVIVLIHIVGSGFLLYFAYSGKNLFNGCTVDGHDCAFHFKTWQKVLYTVLVVVTSLLSVYIASVIGRYVDQLYDEVDYSHEYKLAKPTSASTYQPTYYPQQAQEAHQGLLNPATGPYPYSDQAHSFGKHNA</sequence>
<dbReference type="STRING" id="745531.A0A0C3RTL3"/>
<gene>
    <name evidence="2" type="ORF">PHLGIDRAFT_129736</name>
</gene>
<evidence type="ECO:0000313" key="2">
    <source>
        <dbReference type="EMBL" id="KIP04076.1"/>
    </source>
</evidence>